<feature type="region of interest" description="Disordered" evidence="1">
    <location>
        <begin position="64"/>
        <end position="114"/>
    </location>
</feature>
<accession>A0ABW0MXW9</accession>
<evidence type="ECO:0000256" key="1">
    <source>
        <dbReference type="SAM" id="MobiDB-lite"/>
    </source>
</evidence>
<dbReference type="RefSeq" id="WP_345176698.1">
    <property type="nucleotide sequence ID" value="NZ_BAABFQ010000006.1"/>
</dbReference>
<sequence>MPATTGGLAMPTSGTDSGSDHPSRNLQTSTHASARDLDADPGVDATVPDIEHLFDAGGATVLPFQKDNRTAPKGAAWHGETDSNRFRSPARPSTGITSPAAVASPNTERSAGRGSLGVLMPTLLSTNAVFTGRRASDLGSLTHLLVGSHVQFISLSLDGTGVPVDLLDRMYAVAYAVIDANPNARRVLATEAASLALRYLTEFPPAAPWRLLGVEYDTGNGRVDLAWWNGDTCEVFFDEVKTSRVSGRQVSPAWLDQSRRYSAAGAARFGESFLGTRLVPLTTSGTVHLVREGEPIVALSPIHSAPLQCTAPVGSGC</sequence>
<dbReference type="Proteomes" id="UP001595956">
    <property type="component" value="Unassembled WGS sequence"/>
</dbReference>
<evidence type="ECO:0008006" key="4">
    <source>
        <dbReference type="Google" id="ProtNLM"/>
    </source>
</evidence>
<dbReference type="EMBL" id="JBHSMD010000001">
    <property type="protein sequence ID" value="MFC5492288.1"/>
    <property type="molecule type" value="Genomic_DNA"/>
</dbReference>
<gene>
    <name evidence="2" type="ORF">ACFPKY_04210</name>
</gene>
<name>A0ABW0MXW9_9ACTN</name>
<reference evidence="3" key="1">
    <citation type="journal article" date="2019" name="Int. J. Syst. Evol. Microbiol.">
        <title>The Global Catalogue of Microorganisms (GCM) 10K type strain sequencing project: providing services to taxonomists for standard genome sequencing and annotation.</title>
        <authorList>
            <consortium name="The Broad Institute Genomics Platform"/>
            <consortium name="The Broad Institute Genome Sequencing Center for Infectious Disease"/>
            <person name="Wu L."/>
            <person name="Ma J."/>
        </authorList>
    </citation>
    <scope>NUCLEOTIDE SEQUENCE [LARGE SCALE GENOMIC DNA]</scope>
    <source>
        <strain evidence="3">KACC 13778</strain>
    </source>
</reference>
<proteinExistence type="predicted"/>
<protein>
    <recommendedName>
        <fullName evidence="4">DUF4143 domain-containing protein</fullName>
    </recommendedName>
</protein>
<evidence type="ECO:0000313" key="3">
    <source>
        <dbReference type="Proteomes" id="UP001595956"/>
    </source>
</evidence>
<comment type="caution">
    <text evidence="2">The sequence shown here is derived from an EMBL/GenBank/DDBJ whole genome shotgun (WGS) entry which is preliminary data.</text>
</comment>
<organism evidence="2 3">
    <name type="scientific">Nocardioides caricicola</name>
    <dbReference type="NCBI Taxonomy" id="634770"/>
    <lineage>
        <taxon>Bacteria</taxon>
        <taxon>Bacillati</taxon>
        <taxon>Actinomycetota</taxon>
        <taxon>Actinomycetes</taxon>
        <taxon>Propionibacteriales</taxon>
        <taxon>Nocardioidaceae</taxon>
        <taxon>Nocardioides</taxon>
    </lineage>
</organism>
<feature type="region of interest" description="Disordered" evidence="1">
    <location>
        <begin position="1"/>
        <end position="44"/>
    </location>
</feature>
<evidence type="ECO:0000313" key="2">
    <source>
        <dbReference type="EMBL" id="MFC5492288.1"/>
    </source>
</evidence>
<keyword evidence="3" id="KW-1185">Reference proteome</keyword>